<dbReference type="RefSeq" id="WP_095607072.1">
    <property type="nucleotide sequence ID" value="NZ_NSKE01000008.1"/>
</dbReference>
<proteinExistence type="predicted"/>
<evidence type="ECO:0000313" key="7">
    <source>
        <dbReference type="EMBL" id="PAU93460.1"/>
    </source>
</evidence>
<dbReference type="GO" id="GO:0016020">
    <property type="term" value="C:membrane"/>
    <property type="evidence" value="ECO:0007669"/>
    <property type="project" value="UniProtKB-SubCell"/>
</dbReference>
<name>A0A2A2G8F9_9BACT</name>
<dbReference type="PANTHER" id="PTHR38480:SF1">
    <property type="entry name" value="SLR0254 PROTEIN"/>
    <property type="match status" value="1"/>
</dbReference>
<dbReference type="Proteomes" id="UP000218831">
    <property type="component" value="Unassembled WGS sequence"/>
</dbReference>
<evidence type="ECO:0000313" key="8">
    <source>
        <dbReference type="Proteomes" id="UP000218831"/>
    </source>
</evidence>
<feature type="domain" description="RDD" evidence="6">
    <location>
        <begin position="19"/>
        <end position="141"/>
    </location>
</feature>
<keyword evidence="2 5" id="KW-0812">Transmembrane</keyword>
<reference evidence="7 8" key="1">
    <citation type="submission" date="2017-08" db="EMBL/GenBank/DDBJ databases">
        <title>Aliifodinibius alkalisoli sp. nov., isolated from saline alkaline soil.</title>
        <authorList>
            <person name="Liu D."/>
            <person name="Zhang G."/>
        </authorList>
    </citation>
    <scope>NUCLEOTIDE SEQUENCE [LARGE SCALE GENOMIC DNA]</scope>
    <source>
        <strain evidence="7 8">WN023</strain>
    </source>
</reference>
<dbReference type="OrthoDB" id="9814143at2"/>
<dbReference type="AlphaFoldDB" id="A0A2A2G8F9"/>
<evidence type="ECO:0000259" key="6">
    <source>
        <dbReference type="Pfam" id="PF06271"/>
    </source>
</evidence>
<evidence type="ECO:0000256" key="4">
    <source>
        <dbReference type="ARBA" id="ARBA00023136"/>
    </source>
</evidence>
<feature type="transmembrane region" description="Helical" evidence="5">
    <location>
        <begin position="25"/>
        <end position="47"/>
    </location>
</feature>
<keyword evidence="3 5" id="KW-1133">Transmembrane helix</keyword>
<sequence>MKHLNIETSQHVQIAYTPAGIGARIGAYILDLIIMGIYLAVSLAIIFEFSEPSTWIIMLAVGLPLMAYHLTFELFMEGQSPGKKVVGIKVMKTEGTPATFGNYIMRWIFRLIDITTTSGTVAFVTILINGKGQRLGDLAAGTAVVENKKRTSLSDTLYADVEDGYEPVYPEVSVLNDNDISIVKEVLNERKEYDRQTYKIMVLKTCNAIQEKMGIEEAREKGMLKFLRTVVKDYNVIHG</sequence>
<dbReference type="InterPro" id="IPR010432">
    <property type="entry name" value="RDD"/>
</dbReference>
<protein>
    <submittedName>
        <fullName evidence="7">Transporter</fullName>
    </submittedName>
</protein>
<organism evidence="7 8">
    <name type="scientific">Fodinibius salipaludis</name>
    <dbReference type="NCBI Taxonomy" id="2032627"/>
    <lineage>
        <taxon>Bacteria</taxon>
        <taxon>Pseudomonadati</taxon>
        <taxon>Balneolota</taxon>
        <taxon>Balneolia</taxon>
        <taxon>Balneolales</taxon>
        <taxon>Balneolaceae</taxon>
        <taxon>Fodinibius</taxon>
    </lineage>
</organism>
<dbReference type="Pfam" id="PF06271">
    <property type="entry name" value="RDD"/>
    <property type="match status" value="1"/>
</dbReference>
<dbReference type="EMBL" id="NSKE01000008">
    <property type="protein sequence ID" value="PAU93460.1"/>
    <property type="molecule type" value="Genomic_DNA"/>
</dbReference>
<gene>
    <name evidence="7" type="ORF">CK503_12070</name>
</gene>
<evidence type="ECO:0000256" key="5">
    <source>
        <dbReference type="SAM" id="Phobius"/>
    </source>
</evidence>
<accession>A0A2A2G8F9</accession>
<comment type="subcellular location">
    <subcellularLocation>
        <location evidence="1">Membrane</location>
        <topology evidence="1">Multi-pass membrane protein</topology>
    </subcellularLocation>
</comment>
<keyword evidence="4 5" id="KW-0472">Membrane</keyword>
<evidence type="ECO:0000256" key="3">
    <source>
        <dbReference type="ARBA" id="ARBA00022989"/>
    </source>
</evidence>
<evidence type="ECO:0000256" key="2">
    <source>
        <dbReference type="ARBA" id="ARBA00022692"/>
    </source>
</evidence>
<feature type="transmembrane region" description="Helical" evidence="5">
    <location>
        <begin position="107"/>
        <end position="128"/>
    </location>
</feature>
<feature type="transmembrane region" description="Helical" evidence="5">
    <location>
        <begin position="54"/>
        <end position="72"/>
    </location>
</feature>
<evidence type="ECO:0000256" key="1">
    <source>
        <dbReference type="ARBA" id="ARBA00004141"/>
    </source>
</evidence>
<keyword evidence="8" id="KW-1185">Reference proteome</keyword>
<comment type="caution">
    <text evidence="7">The sequence shown here is derived from an EMBL/GenBank/DDBJ whole genome shotgun (WGS) entry which is preliminary data.</text>
</comment>
<dbReference type="PANTHER" id="PTHR38480">
    <property type="entry name" value="SLR0254 PROTEIN"/>
    <property type="match status" value="1"/>
</dbReference>